<gene>
    <name evidence="4" type="ORF">ACFQMJ_00900</name>
</gene>
<accession>A0ABW2F3V6</accession>
<dbReference type="CDD" id="cd00118">
    <property type="entry name" value="LysM"/>
    <property type="match status" value="1"/>
</dbReference>
<keyword evidence="5" id="KW-1185">Reference proteome</keyword>
<evidence type="ECO:0000313" key="5">
    <source>
        <dbReference type="Proteomes" id="UP001596378"/>
    </source>
</evidence>
<keyword evidence="2" id="KW-0812">Transmembrane</keyword>
<dbReference type="InterPro" id="IPR018392">
    <property type="entry name" value="LysM"/>
</dbReference>
<dbReference type="Pfam" id="PF01476">
    <property type="entry name" value="LysM"/>
    <property type="match status" value="1"/>
</dbReference>
<dbReference type="Proteomes" id="UP001596378">
    <property type="component" value="Unassembled WGS sequence"/>
</dbReference>
<dbReference type="Gene3D" id="3.10.350.10">
    <property type="entry name" value="LysM domain"/>
    <property type="match status" value="1"/>
</dbReference>
<keyword evidence="2" id="KW-0472">Membrane</keyword>
<name>A0ABW2F3V6_9BACL</name>
<evidence type="ECO:0000256" key="1">
    <source>
        <dbReference type="SAM" id="MobiDB-lite"/>
    </source>
</evidence>
<sequence>MVHTWVAAGTTPASKPQDTTRTTYSHEAKRDDSVNWKAARGLFTILAFLVLFSGFTLMRSFASTGEQAPATGEEIVVSVDSGDTLWALARAYKNPAIDTRQAVHVLMERNGLSGPDLKSGQSLIFPAKILP</sequence>
<reference evidence="5" key="1">
    <citation type="journal article" date="2019" name="Int. J. Syst. Evol. Microbiol.">
        <title>The Global Catalogue of Microorganisms (GCM) 10K type strain sequencing project: providing services to taxonomists for standard genome sequencing and annotation.</title>
        <authorList>
            <consortium name="The Broad Institute Genomics Platform"/>
            <consortium name="The Broad Institute Genome Sequencing Center for Infectious Disease"/>
            <person name="Wu L."/>
            <person name="Ma J."/>
        </authorList>
    </citation>
    <scope>NUCLEOTIDE SEQUENCE [LARGE SCALE GENOMIC DNA]</scope>
    <source>
        <strain evidence="5">KCTC 12907</strain>
    </source>
</reference>
<dbReference type="SMART" id="SM00257">
    <property type="entry name" value="LysM"/>
    <property type="match status" value="1"/>
</dbReference>
<dbReference type="RefSeq" id="WP_378046920.1">
    <property type="nucleotide sequence ID" value="NZ_JBHMDN010000012.1"/>
</dbReference>
<evidence type="ECO:0000259" key="3">
    <source>
        <dbReference type="SMART" id="SM00257"/>
    </source>
</evidence>
<proteinExistence type="predicted"/>
<feature type="transmembrane region" description="Helical" evidence="2">
    <location>
        <begin position="38"/>
        <end position="58"/>
    </location>
</feature>
<protein>
    <submittedName>
        <fullName evidence="4">LysM peptidoglycan-binding domain-containing protein</fullName>
    </submittedName>
</protein>
<comment type="caution">
    <text evidence="4">The sequence shown here is derived from an EMBL/GenBank/DDBJ whole genome shotgun (WGS) entry which is preliminary data.</text>
</comment>
<organism evidence="4 5">
    <name type="scientific">Cohnella cellulosilytica</name>
    <dbReference type="NCBI Taxonomy" id="986710"/>
    <lineage>
        <taxon>Bacteria</taxon>
        <taxon>Bacillati</taxon>
        <taxon>Bacillota</taxon>
        <taxon>Bacilli</taxon>
        <taxon>Bacillales</taxon>
        <taxon>Paenibacillaceae</taxon>
        <taxon>Cohnella</taxon>
    </lineage>
</organism>
<dbReference type="EMBL" id="JBHTAI010000001">
    <property type="protein sequence ID" value="MFC7147076.1"/>
    <property type="molecule type" value="Genomic_DNA"/>
</dbReference>
<evidence type="ECO:0000313" key="4">
    <source>
        <dbReference type="EMBL" id="MFC7147076.1"/>
    </source>
</evidence>
<evidence type="ECO:0000256" key="2">
    <source>
        <dbReference type="SAM" id="Phobius"/>
    </source>
</evidence>
<feature type="domain" description="LysM" evidence="3">
    <location>
        <begin position="76"/>
        <end position="126"/>
    </location>
</feature>
<dbReference type="InterPro" id="IPR036779">
    <property type="entry name" value="LysM_dom_sf"/>
</dbReference>
<feature type="compositionally biased region" description="Polar residues" evidence="1">
    <location>
        <begin position="11"/>
        <end position="23"/>
    </location>
</feature>
<feature type="region of interest" description="Disordered" evidence="1">
    <location>
        <begin position="1"/>
        <end position="26"/>
    </location>
</feature>
<keyword evidence="2" id="KW-1133">Transmembrane helix</keyword>